<dbReference type="CDD" id="cd04412">
    <property type="entry name" value="NDPk7B"/>
    <property type="match status" value="1"/>
</dbReference>
<dbReference type="PROSITE" id="PS51336">
    <property type="entry name" value="DM10"/>
    <property type="match status" value="1"/>
</dbReference>
<proteinExistence type="inferred from homology"/>
<evidence type="ECO:0000256" key="7">
    <source>
        <dbReference type="PROSITE-ProRule" id="PRU00706"/>
    </source>
</evidence>
<evidence type="ECO:0000256" key="1">
    <source>
        <dbReference type="ARBA" id="ARBA00004138"/>
    </source>
</evidence>
<dbReference type="RefSeq" id="XP_031026624.1">
    <property type="nucleotide sequence ID" value="XM_031167416.1"/>
</dbReference>
<dbReference type="EMBL" id="QEAO01000005">
    <property type="protein sequence ID" value="TPX36311.1"/>
    <property type="molecule type" value="Genomic_DNA"/>
</dbReference>
<dbReference type="InterPro" id="IPR037993">
    <property type="entry name" value="NDPk7B"/>
</dbReference>
<dbReference type="FunFam" id="3.30.70.141:FF:000004">
    <property type="entry name" value="Nucleoside diphosphate kinase 7"/>
    <property type="match status" value="1"/>
</dbReference>
<dbReference type="Pfam" id="PF00334">
    <property type="entry name" value="NDK"/>
    <property type="match status" value="1"/>
</dbReference>
<protein>
    <recommendedName>
        <fullName evidence="3">Nucleoside diphosphate kinase</fullName>
    </recommendedName>
</protein>
<reference evidence="9 10" key="1">
    <citation type="journal article" date="2019" name="Sci. Rep.">
        <title>Comparative genomics of chytrid fungi reveal insights into the obligate biotrophic and pathogenic lifestyle of Synchytrium endobioticum.</title>
        <authorList>
            <person name="van de Vossenberg B.T.L.H."/>
            <person name="Warris S."/>
            <person name="Nguyen H.D.T."/>
            <person name="van Gent-Pelzer M.P.E."/>
            <person name="Joly D.L."/>
            <person name="van de Geest H.C."/>
            <person name="Bonants P.J.M."/>
            <person name="Smith D.S."/>
            <person name="Levesque C.A."/>
            <person name="van der Lee T.A.J."/>
        </authorList>
    </citation>
    <scope>NUCLEOTIDE SEQUENCE [LARGE SCALE GENOMIC DNA]</scope>
    <source>
        <strain evidence="9 10">JEL517</strain>
    </source>
</reference>
<keyword evidence="6" id="KW-0966">Cell projection</keyword>
<dbReference type="PANTHER" id="PTHR43109">
    <property type="entry name" value="NUCLEOSIDE DIPHOSPHATE KINASE 7"/>
    <property type="match status" value="1"/>
</dbReference>
<keyword evidence="10" id="KW-1185">Reference proteome</keyword>
<dbReference type="SUPFAM" id="SSF54919">
    <property type="entry name" value="Nucleoside diphosphate kinase, NDK"/>
    <property type="match status" value="2"/>
</dbReference>
<keyword evidence="9" id="KW-0418">Kinase</keyword>
<dbReference type="Gene3D" id="3.30.70.141">
    <property type="entry name" value="Nucleoside diphosphate kinase-like domain"/>
    <property type="match status" value="1"/>
</dbReference>
<keyword evidence="4" id="KW-0963">Cytoplasm</keyword>
<keyword evidence="5" id="KW-0206">Cytoskeleton</keyword>
<organism evidence="9 10">
    <name type="scientific">Synchytrium microbalum</name>
    <dbReference type="NCBI Taxonomy" id="1806994"/>
    <lineage>
        <taxon>Eukaryota</taxon>
        <taxon>Fungi</taxon>
        <taxon>Fungi incertae sedis</taxon>
        <taxon>Chytridiomycota</taxon>
        <taxon>Chytridiomycota incertae sedis</taxon>
        <taxon>Chytridiomycetes</taxon>
        <taxon>Synchytriales</taxon>
        <taxon>Synchytriaceae</taxon>
        <taxon>Synchytrium</taxon>
    </lineage>
</organism>
<keyword evidence="9" id="KW-0808">Transferase</keyword>
<dbReference type="GO" id="GO:0016301">
    <property type="term" value="F:kinase activity"/>
    <property type="evidence" value="ECO:0007669"/>
    <property type="project" value="UniProtKB-KW"/>
</dbReference>
<dbReference type="PANTHER" id="PTHR43109:SF2">
    <property type="entry name" value="NUCLEOSIDE DIPHOSPHATE KINASE 7"/>
    <property type="match status" value="1"/>
</dbReference>
<evidence type="ECO:0000259" key="8">
    <source>
        <dbReference type="PROSITE" id="PS51336"/>
    </source>
</evidence>
<dbReference type="PROSITE" id="PS51374">
    <property type="entry name" value="NDPK_LIKE"/>
    <property type="match status" value="1"/>
</dbReference>
<evidence type="ECO:0000256" key="5">
    <source>
        <dbReference type="ARBA" id="ARBA00023212"/>
    </source>
</evidence>
<dbReference type="InterPro" id="IPR034907">
    <property type="entry name" value="NDK-like_dom"/>
</dbReference>
<evidence type="ECO:0000256" key="3">
    <source>
        <dbReference type="ARBA" id="ARBA00017632"/>
    </source>
</evidence>
<comment type="subcellular location">
    <subcellularLocation>
        <location evidence="1">Cell projection</location>
        <location evidence="1">Cilium</location>
    </subcellularLocation>
    <subcellularLocation>
        <location evidence="2">Cytoplasm</location>
        <location evidence="2">Cytoskeleton</location>
    </subcellularLocation>
</comment>
<gene>
    <name evidence="9" type="primary">YNK1</name>
    <name evidence="9" type="ORF">SmJEL517_g01488</name>
</gene>
<evidence type="ECO:0000313" key="9">
    <source>
        <dbReference type="EMBL" id="TPX36311.1"/>
    </source>
</evidence>
<dbReference type="OrthoDB" id="2162449at2759"/>
<evidence type="ECO:0000313" key="10">
    <source>
        <dbReference type="Proteomes" id="UP000319731"/>
    </source>
</evidence>
<feature type="domain" description="DM10" evidence="8">
    <location>
        <begin position="1"/>
        <end position="88"/>
    </location>
</feature>
<evidence type="ECO:0000256" key="4">
    <source>
        <dbReference type="ARBA" id="ARBA00022490"/>
    </source>
</evidence>
<comment type="caution">
    <text evidence="9">The sequence shown here is derived from an EMBL/GenBank/DDBJ whole genome shotgun (WGS) entry which is preliminary data.</text>
</comment>
<dbReference type="SMART" id="SM00676">
    <property type="entry name" value="DM10"/>
    <property type="match status" value="1"/>
</dbReference>
<comment type="similarity">
    <text evidence="7">Belongs to the NDK family.</text>
</comment>
<dbReference type="AlphaFoldDB" id="A0A507CA04"/>
<sequence length="347" mass="38778">MAGRFCFDVDWYDGHAQIIRSYNLFLFPADGCVEMYDIKNRRTFLKKTKADVFVEQLRPGNAVTILSRQLIVRDYGDDYTRTHLAQQMQKTLLIVQGSAIQHFGSILDDLLSKDFTLSRLRMMAPSAAIGSIVSSQTPSKQVIVTELVRADAVQLTMNIVAESRKRLGISDGSVHVSMSVEAAGKELEDVFSEKSMRQLPRTAKFANCALALIKPHAVLSGLTGKIFNAIIKNGFEISDMELFNLEKTNAEEFLEVYKGVTPDYHHIVEHISSGPLVAMEITSSSKTVVSDFREFCGPSDPQLAKQLRPESLRAKYGKDKIQNALHCTDLTEDGVLEVSYFFRILAL</sequence>
<dbReference type="STRING" id="1806994.A0A507CA04"/>
<evidence type="ECO:0000256" key="6">
    <source>
        <dbReference type="ARBA" id="ARBA00023273"/>
    </source>
</evidence>
<dbReference type="SMART" id="SM00562">
    <property type="entry name" value="NDK"/>
    <property type="match status" value="1"/>
</dbReference>
<dbReference type="GeneID" id="42002713"/>
<evidence type="ECO:0000256" key="2">
    <source>
        <dbReference type="ARBA" id="ARBA00004245"/>
    </source>
</evidence>
<accession>A0A507CA04</accession>
<comment type="caution">
    <text evidence="7">Lacks conserved residue(s) required for the propagation of feature annotation.</text>
</comment>
<dbReference type="GO" id="GO:0005879">
    <property type="term" value="C:axonemal microtubule"/>
    <property type="evidence" value="ECO:0007669"/>
    <property type="project" value="TreeGrafter"/>
</dbReference>
<name>A0A507CA04_9FUNG</name>
<dbReference type="Proteomes" id="UP000319731">
    <property type="component" value="Unassembled WGS sequence"/>
</dbReference>
<dbReference type="InterPro" id="IPR006602">
    <property type="entry name" value="DM10_dom"/>
</dbReference>
<dbReference type="InterPro" id="IPR036850">
    <property type="entry name" value="NDK-like_dom_sf"/>
</dbReference>